<dbReference type="EMBL" id="WWHY01000001">
    <property type="protein sequence ID" value="MYR32544.1"/>
    <property type="molecule type" value="Genomic_DNA"/>
</dbReference>
<reference evidence="1 2" key="1">
    <citation type="journal article" date="2019" name="Nat. Commun.">
        <title>The antimicrobial potential of Streptomyces from insect microbiomes.</title>
        <authorList>
            <person name="Chevrette M.G."/>
            <person name="Carlson C.M."/>
            <person name="Ortega H.E."/>
            <person name="Thomas C."/>
            <person name="Ananiev G.E."/>
            <person name="Barns K.J."/>
            <person name="Book A.J."/>
            <person name="Cagnazzo J."/>
            <person name="Carlos C."/>
            <person name="Flanigan W."/>
            <person name="Grubbs K.J."/>
            <person name="Horn H.A."/>
            <person name="Hoffmann F.M."/>
            <person name="Klassen J.L."/>
            <person name="Knack J.J."/>
            <person name="Lewin G.R."/>
            <person name="McDonald B.R."/>
            <person name="Muller L."/>
            <person name="Melo W.G.P."/>
            <person name="Pinto-Tomas A.A."/>
            <person name="Schmitz A."/>
            <person name="Wendt-Pienkowski E."/>
            <person name="Wildman S."/>
            <person name="Zhao M."/>
            <person name="Zhang F."/>
            <person name="Bugni T.S."/>
            <person name="Andes D.R."/>
            <person name="Pupo M.T."/>
            <person name="Currie C.R."/>
        </authorList>
    </citation>
    <scope>NUCLEOTIDE SEQUENCE [LARGE SCALE GENOMIC DNA]</scope>
    <source>
        <strain evidence="1 2">SID5840</strain>
    </source>
</reference>
<dbReference type="InterPro" id="IPR013381">
    <property type="entry name" value="CRISPR-assoc_prot_Cse1"/>
</dbReference>
<protein>
    <submittedName>
        <fullName evidence="1">Type I-E CRISPR-associated protein Cse1/CasA</fullName>
    </submittedName>
</protein>
<dbReference type="NCBIfam" id="TIGR02547">
    <property type="entry name" value="casA_cse1"/>
    <property type="match status" value="1"/>
</dbReference>
<dbReference type="Proteomes" id="UP000467124">
    <property type="component" value="Unassembled WGS sequence"/>
</dbReference>
<dbReference type="AlphaFoldDB" id="A0A7K2IRX0"/>
<evidence type="ECO:0000313" key="1">
    <source>
        <dbReference type="EMBL" id="MYR32544.1"/>
    </source>
</evidence>
<proteinExistence type="predicted"/>
<dbReference type="Pfam" id="PF09481">
    <property type="entry name" value="CRISPR_Cse1"/>
    <property type="match status" value="1"/>
</dbReference>
<evidence type="ECO:0000313" key="2">
    <source>
        <dbReference type="Proteomes" id="UP000467124"/>
    </source>
</evidence>
<name>A0A7K2IRX0_9ACTN</name>
<comment type="caution">
    <text evidence="1">The sequence shown here is derived from an EMBL/GenBank/DDBJ whole genome shotgun (WGS) entry which is preliminary data.</text>
</comment>
<dbReference type="InterPro" id="IPR038287">
    <property type="entry name" value="Cse2_sf"/>
</dbReference>
<dbReference type="NCBIfam" id="TIGR02548">
    <property type="entry name" value="casB_cse2"/>
    <property type="match status" value="1"/>
</dbReference>
<organism evidence="1 2">
    <name type="scientific">Nocardiopsis alba</name>
    <dbReference type="NCBI Taxonomy" id="53437"/>
    <lineage>
        <taxon>Bacteria</taxon>
        <taxon>Bacillati</taxon>
        <taxon>Actinomycetota</taxon>
        <taxon>Actinomycetes</taxon>
        <taxon>Streptosporangiales</taxon>
        <taxon>Nocardiopsidaceae</taxon>
        <taxon>Nocardiopsis</taxon>
    </lineage>
</organism>
<accession>A0A7K2IRX0</accession>
<gene>
    <name evidence="1" type="primary">casA</name>
    <name evidence="1" type="ORF">GTW20_09720</name>
</gene>
<dbReference type="Gene3D" id="1.10.520.40">
    <property type="entry name" value="CRISPR-associated protein Cse2"/>
    <property type="match status" value="1"/>
</dbReference>
<sequence length="743" mass="84800">MRFDLLQEPWLPVITLKGEAENVGLEDALNRAHEYRWLQGETPTVTAALHRLLLALVLRVHFDGLDVISSKERWSELWFRSSLPAERLERYLDGNEGSPGYRDRFDLFGTRPFFQSIGIPEKIAGSTAKLTMFRAAGNNATLFDHTTEDTKTALDPAEAARWLVTVQAFDTGGLKAGKRPSRPSLGNSFATVIIEGADLRETLLLNVPQVNEPEDPQSSSRDQPIWEREPTVFQESANTEKHSRAPFGQLDLLTWQSRHILLRGGKENTDLVVHDAAILPGPQPEIDLETIEHMAAFHRTFTTKKGARNKRPSSSWKPVQLEEIRGAWRNCRELLLTNESDDRQHECLRPRGLDRIAELPREEGHFSESTVYTLRLLGQQLDPNRGAVHTWLEETIPAPLSIIREKSYVTPMERLMEVSVSLADDMDDALQRMEHDYHALLRGTQKAERKLLHQWFWPHLAMHFNIHLRNLGERINEGIEGNLSTMESWAITVSQTALKAQQNWIDNLPRRTARNMFPLAKCSIQFKNRTRNILLDFNRKLSIPHPSKEFFTKTLNPLPVDIRQNRENFIAGLYDLGINLESGEATRAGRARSALARMRHSTGDPRYLPDVIDFVHQYSPEQSEMDVWIFVAILHSLNPRSASGGQRRPLGIAMRNCATRSSNEARLRQLLTSDWAVLQNRLRQVVRILQQEKIALDYGKLLDDLVELRQAPVGSARAHRVHLRWAEHFLSGLEDSEAMAFTS</sequence>
<dbReference type="RefSeq" id="WP_161110780.1">
    <property type="nucleotide sequence ID" value="NZ_WWHY01000001.1"/>
</dbReference>
<dbReference type="Pfam" id="PF09485">
    <property type="entry name" value="CRISPR_Cse2"/>
    <property type="match status" value="1"/>
</dbReference>
<dbReference type="InterPro" id="IPR013382">
    <property type="entry name" value="CRISPR-assoc_prot_Cse2"/>
</dbReference>